<keyword evidence="2" id="KW-1185">Reference proteome</keyword>
<gene>
    <name evidence="1" type="primary">hmpF</name>
    <name evidence="1" type="ORF">BH720_020250</name>
</gene>
<evidence type="ECO:0000313" key="1">
    <source>
        <dbReference type="EMBL" id="XPM62173.1"/>
    </source>
</evidence>
<dbReference type="Proteomes" id="UP000095472">
    <property type="component" value="Chromosome"/>
</dbReference>
<evidence type="ECO:0000313" key="2">
    <source>
        <dbReference type="Proteomes" id="UP000095472"/>
    </source>
</evidence>
<name>A0ACD5GMQ4_9CYAN</name>
<accession>A0ACD5GMQ4</accession>
<reference evidence="1 2" key="1">
    <citation type="journal article" date="2016" name="Genome Announc.">
        <title>Draft Genome Sequence of the Thermotolerant Cyanobacterium Desertifilum sp. IPPAS B-1220.</title>
        <authorList>
            <person name="Mironov K.S."/>
            <person name="Sinetova M.A."/>
            <person name="Bolatkhan K."/>
            <person name="Zayadan B.K."/>
            <person name="Ustinova V.V."/>
            <person name="Kupriyanova E.V."/>
            <person name="Skrypnik A.N."/>
            <person name="Gogoleva N.E."/>
            <person name="Gogolev Y.V."/>
            <person name="Los D.A."/>
        </authorList>
    </citation>
    <scope>NUCLEOTIDE SEQUENCE [LARGE SCALE GENOMIC DNA]</scope>
    <source>
        <strain evidence="1 2">IPPAS B-1220</strain>
    </source>
</reference>
<protein>
    <submittedName>
        <fullName evidence="1">Pilus motility taxis protein HmpF</fullName>
    </submittedName>
</protein>
<proteinExistence type="predicted"/>
<organism evidence="1 2">
    <name type="scientific">Desertifilum tharense IPPAS B-1220</name>
    <dbReference type="NCBI Taxonomy" id="1781255"/>
    <lineage>
        <taxon>Bacteria</taxon>
        <taxon>Bacillati</taxon>
        <taxon>Cyanobacteriota</taxon>
        <taxon>Cyanophyceae</taxon>
        <taxon>Desertifilales</taxon>
        <taxon>Desertifilaceae</taxon>
        <taxon>Desertifilum</taxon>
    </lineage>
</organism>
<dbReference type="EMBL" id="CP182909">
    <property type="protein sequence ID" value="XPM62173.1"/>
    <property type="molecule type" value="Genomic_DNA"/>
</dbReference>
<sequence>MLYLAEVQKKTGVFGAGGKAELKLLACQRGEQWSAVAGEETIAADEASNFKDGALVLVELSASKQVQRPPQEAGRPLVGILQGFSRAQDKFKGQQEEIEQWKQSLTYQAQELNRREMEIYAREEQLAKLEEEAENLEQQRQACEQAREEAERLKEEILSNRQELEGAWEHLRGEQRRLEEKTDQLNHASVLDEAQAQQIQESLNRLAGAIAPTDSMRDSLNRAVELANVQQQVMEGHWQQLEQQRQSAEQLQAEVERIDRELSSRSSEWQQAQTLLEQARSELRIQQSSLTVKQDYASALGITLRNTEELYQRICVLAESSDQVSITLKIDIEALEKMPLDELQVMVRDLQADLDKASRFVRDQEEELELQRQAIDEIQQKIEQASEYDRLSLETELSNEQESYQMLNESLVGSRRNLREREEILKQHEGVLRRRQGLPMEPGQEKPIDLAPVVEQLEAQRQAQTVRTPKARR</sequence>